<name>A0ACB8QFM9_9AGAM</name>
<accession>A0ACB8QFM9</accession>
<organism evidence="1 2">
    <name type="scientific">Vararia minispora EC-137</name>
    <dbReference type="NCBI Taxonomy" id="1314806"/>
    <lineage>
        <taxon>Eukaryota</taxon>
        <taxon>Fungi</taxon>
        <taxon>Dikarya</taxon>
        <taxon>Basidiomycota</taxon>
        <taxon>Agaricomycotina</taxon>
        <taxon>Agaricomycetes</taxon>
        <taxon>Russulales</taxon>
        <taxon>Lachnocladiaceae</taxon>
        <taxon>Vararia</taxon>
    </lineage>
</organism>
<dbReference type="EMBL" id="MU273616">
    <property type="protein sequence ID" value="KAI0030554.1"/>
    <property type="molecule type" value="Genomic_DNA"/>
</dbReference>
<keyword evidence="2" id="KW-1185">Reference proteome</keyword>
<protein>
    <submittedName>
        <fullName evidence="1">Sphingomyelin phosphodiesterase</fullName>
    </submittedName>
</protein>
<evidence type="ECO:0000313" key="2">
    <source>
        <dbReference type="Proteomes" id="UP000814128"/>
    </source>
</evidence>
<reference evidence="1" key="2">
    <citation type="journal article" date="2022" name="New Phytol.">
        <title>Evolutionary transition to the ectomycorrhizal habit in the genomes of a hyperdiverse lineage of mushroom-forming fungi.</title>
        <authorList>
            <person name="Looney B."/>
            <person name="Miyauchi S."/>
            <person name="Morin E."/>
            <person name="Drula E."/>
            <person name="Courty P.E."/>
            <person name="Kohler A."/>
            <person name="Kuo A."/>
            <person name="LaButti K."/>
            <person name="Pangilinan J."/>
            <person name="Lipzen A."/>
            <person name="Riley R."/>
            <person name="Andreopoulos W."/>
            <person name="He G."/>
            <person name="Johnson J."/>
            <person name="Nolan M."/>
            <person name="Tritt A."/>
            <person name="Barry K.W."/>
            <person name="Grigoriev I.V."/>
            <person name="Nagy L.G."/>
            <person name="Hibbett D."/>
            <person name="Henrissat B."/>
            <person name="Matheny P.B."/>
            <person name="Labbe J."/>
            <person name="Martin F.M."/>
        </authorList>
    </citation>
    <scope>NUCLEOTIDE SEQUENCE</scope>
    <source>
        <strain evidence="1">EC-137</strain>
    </source>
</reference>
<sequence length="610" mass="65706">MFTLMRGVSLLFTALTLSAVARADLISEIVTALESAVECGACNAALVPIQALAHLGNNAFVSGFTSICELVGAQDNDVCAGELSRTGPILAHSIRKFSIGGTTSQKFCNAVFGLCQEPSITPFSVPFPSPAPTNPKKWVSKGNAPFQVVQLSDAHIDTQYVVGSNANCTKPICCRTFADSPATTTDPAGPFGNSKCDPPVDLATSMLSAVKQFGGGAKFMIFTGDVEDGDTWLVDQSLVTSDLQSFDSMLASSLNMPVFPSIGNHDAAPVNSFPRNITHTTISSQWVFDTLSAGWERWIGSAAAAQVDTNSGSYAAVPSGTNLRIIAINTLFWYKQNFWLYDTDTQVPDPNGVLAFMVDQLQAAEDAGQRAWIIGHIPAGKSDVFHDQSNYYDQVIQRYKNTIAAQFFGHSHKDQFEIAYSDYTNQNAVTADSISFIAPALTPTSGNPAFKIYDIDPDTYEVMDSKVYFTNISSPTFQNSPTWDLYYSARAAYGPLVNPALQPTDSLNASFWHRLTEVFSTNDTAFFEYNERISRGAGVSACTGTCRTNTICDMRAARAENSCDVVTPGLHFKKRDSTSNNPEVAPDTACGGASVFAKILTALQSNSTAF</sequence>
<reference evidence="1" key="1">
    <citation type="submission" date="2021-02" db="EMBL/GenBank/DDBJ databases">
        <authorList>
            <consortium name="DOE Joint Genome Institute"/>
            <person name="Ahrendt S."/>
            <person name="Looney B.P."/>
            <person name="Miyauchi S."/>
            <person name="Morin E."/>
            <person name="Drula E."/>
            <person name="Courty P.E."/>
            <person name="Chicoki N."/>
            <person name="Fauchery L."/>
            <person name="Kohler A."/>
            <person name="Kuo A."/>
            <person name="Labutti K."/>
            <person name="Pangilinan J."/>
            <person name="Lipzen A."/>
            <person name="Riley R."/>
            <person name="Andreopoulos W."/>
            <person name="He G."/>
            <person name="Johnson J."/>
            <person name="Barry K.W."/>
            <person name="Grigoriev I.V."/>
            <person name="Nagy L."/>
            <person name="Hibbett D."/>
            <person name="Henrissat B."/>
            <person name="Matheny P.B."/>
            <person name="Labbe J."/>
            <person name="Martin F."/>
        </authorList>
    </citation>
    <scope>NUCLEOTIDE SEQUENCE</scope>
    <source>
        <strain evidence="1">EC-137</strain>
    </source>
</reference>
<comment type="caution">
    <text evidence="1">The sequence shown here is derived from an EMBL/GenBank/DDBJ whole genome shotgun (WGS) entry which is preliminary data.</text>
</comment>
<proteinExistence type="predicted"/>
<gene>
    <name evidence="1" type="ORF">K488DRAFT_87671</name>
</gene>
<evidence type="ECO:0000313" key="1">
    <source>
        <dbReference type="EMBL" id="KAI0030554.1"/>
    </source>
</evidence>
<dbReference type="Proteomes" id="UP000814128">
    <property type="component" value="Unassembled WGS sequence"/>
</dbReference>